<dbReference type="Proteomes" id="UP000789524">
    <property type="component" value="Unassembled WGS sequence"/>
</dbReference>
<accession>A0A8J2RBF6</accession>
<evidence type="ECO:0000313" key="2">
    <source>
        <dbReference type="Proteomes" id="UP000789524"/>
    </source>
</evidence>
<proteinExistence type="predicted"/>
<comment type="caution">
    <text evidence="1">The sequence shown here is derived from an EMBL/GenBank/DDBJ whole genome shotgun (WGS) entry which is preliminary data.</text>
</comment>
<protein>
    <submittedName>
        <fullName evidence="1">(African queen) hypothetical protein</fullName>
    </submittedName>
</protein>
<reference evidence="1" key="1">
    <citation type="submission" date="2021-09" db="EMBL/GenBank/DDBJ databases">
        <authorList>
            <person name="Martin H S."/>
        </authorList>
    </citation>
    <scope>NUCLEOTIDE SEQUENCE</scope>
</reference>
<sequence length="181" mass="21021">MLRETRRSYGSVTWNVGDAIRPLSFPATMIALDSRNIVFTIVSQTEPYHSSVANRLKQDIEEQIFQLEERKPVVHITHKDFPVSGAWTIIPLLRPLINKHKNSDVRWILFVEPHTAVRCENLIKALAAADKNKEIMWIGYPLRDSEPTIIHHFKFYEELEEEGGFVYPHFASGFAMRLEFD</sequence>
<name>A0A8J2RBF6_9NEOP</name>
<evidence type="ECO:0000313" key="1">
    <source>
        <dbReference type="EMBL" id="CAG9585047.1"/>
    </source>
</evidence>
<dbReference type="OrthoDB" id="421979at2759"/>
<gene>
    <name evidence="1" type="ORF">DCHRY22_LOCUS15540</name>
</gene>
<keyword evidence="2" id="KW-1185">Reference proteome</keyword>
<dbReference type="Gene3D" id="3.90.550.50">
    <property type="match status" value="1"/>
</dbReference>
<organism evidence="1 2">
    <name type="scientific">Danaus chrysippus</name>
    <name type="common">African queen</name>
    <dbReference type="NCBI Taxonomy" id="151541"/>
    <lineage>
        <taxon>Eukaryota</taxon>
        <taxon>Metazoa</taxon>
        <taxon>Ecdysozoa</taxon>
        <taxon>Arthropoda</taxon>
        <taxon>Hexapoda</taxon>
        <taxon>Insecta</taxon>
        <taxon>Pterygota</taxon>
        <taxon>Neoptera</taxon>
        <taxon>Endopterygota</taxon>
        <taxon>Lepidoptera</taxon>
        <taxon>Glossata</taxon>
        <taxon>Ditrysia</taxon>
        <taxon>Papilionoidea</taxon>
        <taxon>Nymphalidae</taxon>
        <taxon>Danainae</taxon>
        <taxon>Danaini</taxon>
        <taxon>Danaina</taxon>
        <taxon>Danaus</taxon>
        <taxon>Anosia</taxon>
    </lineage>
</organism>
<dbReference type="AlphaFoldDB" id="A0A8J2RBF6"/>
<dbReference type="EMBL" id="CAKASE010000083">
    <property type="protein sequence ID" value="CAG9585047.1"/>
    <property type="molecule type" value="Genomic_DNA"/>
</dbReference>